<proteinExistence type="predicted"/>
<name>A0A0D8XPD8_DICVI</name>
<feature type="compositionally biased region" description="Polar residues" evidence="2">
    <location>
        <begin position="366"/>
        <end position="383"/>
    </location>
</feature>
<feature type="compositionally biased region" description="Acidic residues" evidence="2">
    <location>
        <begin position="127"/>
        <end position="137"/>
    </location>
</feature>
<dbReference type="PANTHER" id="PTHR24637:SF334">
    <property type="entry name" value="NEMATODE CUTICLE COLLAGEN N-TERMINAL DOMAIN-CONTAINING PROTEIN"/>
    <property type="match status" value="1"/>
</dbReference>
<dbReference type="EMBL" id="KN716397">
    <property type="protein sequence ID" value="KJH45617.1"/>
    <property type="molecule type" value="Genomic_DNA"/>
</dbReference>
<evidence type="ECO:0000256" key="2">
    <source>
        <dbReference type="SAM" id="MobiDB-lite"/>
    </source>
</evidence>
<organism evidence="3 4">
    <name type="scientific">Dictyocaulus viviparus</name>
    <name type="common">Bovine lungworm</name>
    <dbReference type="NCBI Taxonomy" id="29172"/>
    <lineage>
        <taxon>Eukaryota</taxon>
        <taxon>Metazoa</taxon>
        <taxon>Ecdysozoa</taxon>
        <taxon>Nematoda</taxon>
        <taxon>Chromadorea</taxon>
        <taxon>Rhabditida</taxon>
        <taxon>Rhabditina</taxon>
        <taxon>Rhabditomorpha</taxon>
        <taxon>Strongyloidea</taxon>
        <taxon>Metastrongylidae</taxon>
        <taxon>Dictyocaulus</taxon>
    </lineage>
</organism>
<dbReference type="OrthoDB" id="5983381at2759"/>
<keyword evidence="1" id="KW-0677">Repeat</keyword>
<reference evidence="3 4" key="1">
    <citation type="submission" date="2013-11" db="EMBL/GenBank/DDBJ databases">
        <title>Draft genome of the bovine lungworm Dictyocaulus viviparus.</title>
        <authorList>
            <person name="Mitreva M."/>
        </authorList>
    </citation>
    <scope>NUCLEOTIDE SEQUENCE [LARGE SCALE GENOMIC DNA]</scope>
    <source>
        <strain evidence="3 4">HannoverDv2000</strain>
    </source>
</reference>
<dbReference type="Gene3D" id="1.20.5.320">
    <property type="entry name" value="6-Phosphogluconate Dehydrogenase, domain 3"/>
    <property type="match status" value="1"/>
</dbReference>
<dbReference type="STRING" id="29172.A0A0D8XPD8"/>
<evidence type="ECO:0000313" key="4">
    <source>
        <dbReference type="Proteomes" id="UP000053766"/>
    </source>
</evidence>
<feature type="region of interest" description="Disordered" evidence="2">
    <location>
        <begin position="90"/>
        <end position="221"/>
    </location>
</feature>
<evidence type="ECO:0000256" key="1">
    <source>
        <dbReference type="ARBA" id="ARBA00022737"/>
    </source>
</evidence>
<protein>
    <submittedName>
        <fullName evidence="3">Collagen triple helix repeat protein</fullName>
    </submittedName>
</protein>
<dbReference type="Proteomes" id="UP000053766">
    <property type="component" value="Unassembled WGS sequence"/>
</dbReference>
<feature type="region of interest" description="Disordered" evidence="2">
    <location>
        <begin position="365"/>
        <end position="392"/>
    </location>
</feature>
<reference evidence="4" key="2">
    <citation type="journal article" date="2016" name="Sci. Rep.">
        <title>Dictyocaulus viviparus genome, variome and transcriptome elucidate lungworm biology and support future intervention.</title>
        <authorList>
            <person name="McNulty S.N."/>
            <person name="Strube C."/>
            <person name="Rosa B.A."/>
            <person name="Martin J.C."/>
            <person name="Tyagi R."/>
            <person name="Choi Y.J."/>
            <person name="Wang Q."/>
            <person name="Hallsworth Pepin K."/>
            <person name="Zhang X."/>
            <person name="Ozersky P."/>
            <person name="Wilson R.K."/>
            <person name="Sternberg P.W."/>
            <person name="Gasser R.B."/>
            <person name="Mitreva M."/>
        </authorList>
    </citation>
    <scope>NUCLEOTIDE SEQUENCE [LARGE SCALE GENOMIC DNA]</scope>
    <source>
        <strain evidence="4">HannoverDv2000</strain>
    </source>
</reference>
<feature type="compositionally biased region" description="Gly residues" evidence="2">
    <location>
        <begin position="144"/>
        <end position="164"/>
    </location>
</feature>
<keyword evidence="4" id="KW-1185">Reference proteome</keyword>
<dbReference type="GO" id="GO:0005581">
    <property type="term" value="C:collagen trimer"/>
    <property type="evidence" value="ECO:0007669"/>
    <property type="project" value="UniProtKB-KW"/>
</dbReference>
<keyword evidence="3" id="KW-0176">Collagen</keyword>
<feature type="region of interest" description="Disordered" evidence="2">
    <location>
        <begin position="48"/>
        <end position="78"/>
    </location>
</feature>
<feature type="compositionally biased region" description="Basic and acidic residues" evidence="2">
    <location>
        <begin position="106"/>
        <end position="116"/>
    </location>
</feature>
<dbReference type="AlphaFoldDB" id="A0A0D8XPD8"/>
<evidence type="ECO:0000313" key="3">
    <source>
        <dbReference type="EMBL" id="KJH45617.1"/>
    </source>
</evidence>
<dbReference type="PANTHER" id="PTHR24637">
    <property type="entry name" value="COLLAGEN"/>
    <property type="match status" value="1"/>
</dbReference>
<sequence length="445" mass="46930">MAEPQRCGAQFDLNIIVRARMTIRIEILEKEVTVLMESVGRHERSTVMCAAGKPGPSGKPGKDGIPGTDGAPGPRGKDARDILEEQEEKCVICPVGEMGPIGPPGERGKEGEKGDKGPPGIPSTDGADGDVGAEGDEGPQGFPGRPGGRGPNGRSAEGGVGQPGPKGANGPVGRAGAQGPRGKRNYIYGPPGPVGQPGSSGLDGMNGNVGERGAKGAPGEKGADAKFCPCPMELQILNEQKVFLQFYKVALCDVPPHFADNTLSITPNIRHTKLMKKSSPQISRPSTVPSALQNLKNTQLNDGVLEIAHEGMSGSLNGLEKQTLLVHQPSHDQIGASIRSAPPAHSNIGPPANKRSDSVFADVEENSQMTQPRVSTHLTSSSERPPFGIPDDTIDIPNSFGSNTPSEQTLVNKLDDVNDYDETTTVQMTSRRRYIYVTKKPRSNN</sequence>
<accession>A0A0D8XPD8</accession>
<gene>
    <name evidence="3" type="ORF">DICVIV_08323</name>
</gene>
<dbReference type="Pfam" id="PF01391">
    <property type="entry name" value="Collagen"/>
    <property type="match status" value="1"/>
</dbReference>
<dbReference type="InterPro" id="IPR008160">
    <property type="entry name" value="Collagen"/>
</dbReference>